<reference evidence="2 3" key="1">
    <citation type="submission" date="2017-02" db="EMBL/GenBank/DDBJ databases">
        <authorList>
            <person name="Peterson S.W."/>
        </authorList>
    </citation>
    <scope>NUCLEOTIDE SEQUENCE [LARGE SCALE GENOMIC DNA]</scope>
    <source>
        <strain evidence="2 3">S285</strain>
    </source>
</reference>
<dbReference type="AlphaFoldDB" id="A0A1W6MTG5"/>
<dbReference type="KEGG" id="mbry:B1812_07005"/>
<sequence>MKASKVKRAYTRLLTEANYRAAAAAPTSRDDKDLRLLSRRNVTVQKQTRRSGLTETPRSKSTINVNS</sequence>
<evidence type="ECO:0000256" key="1">
    <source>
        <dbReference type="SAM" id="MobiDB-lite"/>
    </source>
</evidence>
<dbReference type="EMBL" id="CP019948">
    <property type="protein sequence ID" value="ARN80867.1"/>
    <property type="molecule type" value="Genomic_DNA"/>
</dbReference>
<proteinExistence type="predicted"/>
<evidence type="ECO:0000313" key="3">
    <source>
        <dbReference type="Proteomes" id="UP000193978"/>
    </source>
</evidence>
<evidence type="ECO:0000313" key="2">
    <source>
        <dbReference type="EMBL" id="ARN80867.1"/>
    </source>
</evidence>
<gene>
    <name evidence="2" type="ORF">B1812_07005</name>
</gene>
<accession>A0A1W6MTG5</accession>
<feature type="region of interest" description="Disordered" evidence="1">
    <location>
        <begin position="21"/>
        <end position="67"/>
    </location>
</feature>
<dbReference type="Proteomes" id="UP000193978">
    <property type="component" value="Chromosome"/>
</dbReference>
<feature type="compositionally biased region" description="Polar residues" evidence="1">
    <location>
        <begin position="41"/>
        <end position="67"/>
    </location>
</feature>
<name>A0A1W6MTG5_9HYPH</name>
<keyword evidence="3" id="KW-1185">Reference proteome</keyword>
<organism evidence="2 3">
    <name type="scientific">Methylocystis bryophila</name>
    <dbReference type="NCBI Taxonomy" id="655015"/>
    <lineage>
        <taxon>Bacteria</taxon>
        <taxon>Pseudomonadati</taxon>
        <taxon>Pseudomonadota</taxon>
        <taxon>Alphaproteobacteria</taxon>
        <taxon>Hyphomicrobiales</taxon>
        <taxon>Methylocystaceae</taxon>
        <taxon>Methylocystis</taxon>
    </lineage>
</organism>
<protein>
    <submittedName>
        <fullName evidence="2">Uncharacterized protein</fullName>
    </submittedName>
</protein>